<dbReference type="Pfam" id="PF13432">
    <property type="entry name" value="TPR_16"/>
    <property type="match status" value="2"/>
</dbReference>
<feature type="repeat" description="TPR" evidence="3">
    <location>
        <begin position="248"/>
        <end position="281"/>
    </location>
</feature>
<evidence type="ECO:0000256" key="1">
    <source>
        <dbReference type="ARBA" id="ARBA00022737"/>
    </source>
</evidence>
<dbReference type="Proteomes" id="UP000324233">
    <property type="component" value="Chromosome"/>
</dbReference>
<keyword evidence="6" id="KW-1185">Reference proteome</keyword>
<dbReference type="InterPro" id="IPR011990">
    <property type="entry name" value="TPR-like_helical_dom_sf"/>
</dbReference>
<dbReference type="InterPro" id="IPR051012">
    <property type="entry name" value="CellSynth/LPSAsmb/PSIAsmb"/>
</dbReference>
<dbReference type="SMART" id="SM00028">
    <property type="entry name" value="TPR"/>
    <property type="match status" value="5"/>
</dbReference>
<dbReference type="PROSITE" id="PS50005">
    <property type="entry name" value="TPR"/>
    <property type="match status" value="2"/>
</dbReference>
<dbReference type="PANTHER" id="PTHR45586:SF1">
    <property type="entry name" value="LIPOPOLYSACCHARIDE ASSEMBLY PROTEIN B"/>
    <property type="match status" value="1"/>
</dbReference>
<organism evidence="5 6">
    <name type="scientific">Aquisphaera giovannonii</name>
    <dbReference type="NCBI Taxonomy" id="406548"/>
    <lineage>
        <taxon>Bacteria</taxon>
        <taxon>Pseudomonadati</taxon>
        <taxon>Planctomycetota</taxon>
        <taxon>Planctomycetia</taxon>
        <taxon>Isosphaerales</taxon>
        <taxon>Isosphaeraceae</taxon>
        <taxon>Aquisphaera</taxon>
    </lineage>
</organism>
<evidence type="ECO:0000256" key="4">
    <source>
        <dbReference type="SAM" id="MobiDB-lite"/>
    </source>
</evidence>
<sequence>MPRGFNVESSSPPTIPASDTPDAQAGQGRRISSAPQGGPTRGSVGGRRRLVISAAALAAAGGVWLGVRKAREELGVRAEAEAARRYMAEQDYEQALPHLQRWVQARPASGEAMFLVAKGMFATGTMDQGFAALERARALGYPGREIDRQRGLALSGAGKHREAEPLLRRALEQSTAPDPAVEEALARTLLETFRLREAREVIERWIRDAPDDARTYLWKAIVDRKTDTENDVLIEDYTQALKRDPGNIEARRELGGLYLQLHRLDDAAKEYESLLARSPGSHDALLGLAQVAMERGDEEQAVGRFRQAIEAGPRDVRPLLELAKYELRLGRVEAAMSDLDRALKVDGSEPDVHYLRSLAFTRLGMKEEAKAEREATDRLRAEGEVLKKLQMQLLNSPGDVEAQVAAARWMFEHGHPDEGVRWGEKILREHPGHTQANLLLADHYAREGKDGLANFYRLRAAPGPSAPR</sequence>
<evidence type="ECO:0000256" key="3">
    <source>
        <dbReference type="PROSITE-ProRule" id="PRU00339"/>
    </source>
</evidence>
<keyword evidence="1" id="KW-0677">Repeat</keyword>
<keyword evidence="2 3" id="KW-0802">TPR repeat</keyword>
<feature type="region of interest" description="Disordered" evidence="4">
    <location>
        <begin position="1"/>
        <end position="45"/>
    </location>
</feature>
<evidence type="ECO:0000313" key="5">
    <source>
        <dbReference type="EMBL" id="QEH36930.1"/>
    </source>
</evidence>
<gene>
    <name evidence="5" type="primary">yrrB_7</name>
    <name evidence="5" type="ORF">OJF2_55150</name>
</gene>
<evidence type="ECO:0000256" key="2">
    <source>
        <dbReference type="ARBA" id="ARBA00022803"/>
    </source>
</evidence>
<accession>A0A5B9WAM1</accession>
<dbReference type="AlphaFoldDB" id="A0A5B9WAM1"/>
<dbReference type="KEGG" id="agv:OJF2_55150"/>
<dbReference type="Gene3D" id="1.25.40.10">
    <property type="entry name" value="Tetratricopeptide repeat domain"/>
    <property type="match status" value="2"/>
</dbReference>
<reference evidence="5 6" key="1">
    <citation type="submission" date="2019-08" db="EMBL/GenBank/DDBJ databases">
        <title>Deep-cultivation of Planctomycetes and their phenomic and genomic characterization uncovers novel biology.</title>
        <authorList>
            <person name="Wiegand S."/>
            <person name="Jogler M."/>
            <person name="Boedeker C."/>
            <person name="Pinto D."/>
            <person name="Vollmers J."/>
            <person name="Rivas-Marin E."/>
            <person name="Kohn T."/>
            <person name="Peeters S.H."/>
            <person name="Heuer A."/>
            <person name="Rast P."/>
            <person name="Oberbeckmann S."/>
            <person name="Bunk B."/>
            <person name="Jeske O."/>
            <person name="Meyerdierks A."/>
            <person name="Storesund J.E."/>
            <person name="Kallscheuer N."/>
            <person name="Luecker S."/>
            <person name="Lage O.M."/>
            <person name="Pohl T."/>
            <person name="Merkel B.J."/>
            <person name="Hornburger P."/>
            <person name="Mueller R.-W."/>
            <person name="Bruemmer F."/>
            <person name="Labrenz M."/>
            <person name="Spormann A.M."/>
            <person name="Op den Camp H."/>
            <person name="Overmann J."/>
            <person name="Amann R."/>
            <person name="Jetten M.S.M."/>
            <person name="Mascher T."/>
            <person name="Medema M.H."/>
            <person name="Devos D.P."/>
            <person name="Kaster A.-K."/>
            <person name="Ovreas L."/>
            <person name="Rohde M."/>
            <person name="Galperin M.Y."/>
            <person name="Jogler C."/>
        </authorList>
    </citation>
    <scope>NUCLEOTIDE SEQUENCE [LARGE SCALE GENOMIC DNA]</scope>
    <source>
        <strain evidence="5 6">OJF2</strain>
    </source>
</reference>
<feature type="repeat" description="TPR" evidence="3">
    <location>
        <begin position="282"/>
        <end position="315"/>
    </location>
</feature>
<dbReference type="PANTHER" id="PTHR45586">
    <property type="entry name" value="TPR REPEAT-CONTAINING PROTEIN PA4667"/>
    <property type="match status" value="1"/>
</dbReference>
<evidence type="ECO:0000313" key="6">
    <source>
        <dbReference type="Proteomes" id="UP000324233"/>
    </source>
</evidence>
<dbReference type="InterPro" id="IPR019734">
    <property type="entry name" value="TPR_rpt"/>
</dbReference>
<protein>
    <submittedName>
        <fullName evidence="5">TPR repeat-containing protein YrrB</fullName>
    </submittedName>
</protein>
<dbReference type="Pfam" id="PF14559">
    <property type="entry name" value="TPR_19"/>
    <property type="match status" value="1"/>
</dbReference>
<proteinExistence type="predicted"/>
<dbReference type="SUPFAM" id="SSF48452">
    <property type="entry name" value="TPR-like"/>
    <property type="match status" value="2"/>
</dbReference>
<name>A0A5B9WAM1_9BACT</name>
<dbReference type="EMBL" id="CP042997">
    <property type="protein sequence ID" value="QEH36930.1"/>
    <property type="molecule type" value="Genomic_DNA"/>
</dbReference>